<evidence type="ECO:0000256" key="2">
    <source>
        <dbReference type="SAM" id="SignalP"/>
    </source>
</evidence>
<keyword evidence="2" id="KW-0732">Signal</keyword>
<feature type="compositionally biased region" description="Polar residues" evidence="1">
    <location>
        <begin position="44"/>
        <end position="70"/>
    </location>
</feature>
<dbReference type="EMBL" id="JABULH010000003">
    <property type="protein sequence ID" value="NTS65205.1"/>
    <property type="molecule type" value="Genomic_DNA"/>
</dbReference>
<evidence type="ECO:0000313" key="4">
    <source>
        <dbReference type="Proteomes" id="UP000621447"/>
    </source>
</evidence>
<accession>A0ABX2JIB2</accession>
<dbReference type="PROSITE" id="PS51257">
    <property type="entry name" value="PROKAR_LIPOPROTEIN"/>
    <property type="match status" value="1"/>
</dbReference>
<evidence type="ECO:0000256" key="1">
    <source>
        <dbReference type="SAM" id="MobiDB-lite"/>
    </source>
</evidence>
<dbReference type="RefSeq" id="WP_174193849.1">
    <property type="nucleotide sequence ID" value="NZ_JABULH010000003.1"/>
</dbReference>
<name>A0ABX2JIB2_9SPHN</name>
<sequence>MRTALLIATALPLACLSLAACGSTQDLKPAPGTSLPVAPVGATATPTPGQLLTPSIQARPTRSNELLTQSKSRKPDEFDLPPQ</sequence>
<feature type="region of interest" description="Disordered" evidence="1">
    <location>
        <begin position="26"/>
        <end position="83"/>
    </location>
</feature>
<evidence type="ECO:0008006" key="5">
    <source>
        <dbReference type="Google" id="ProtNLM"/>
    </source>
</evidence>
<protein>
    <recommendedName>
        <fullName evidence="5">Argininosuccinate lyase</fullName>
    </recommendedName>
</protein>
<keyword evidence="4" id="KW-1185">Reference proteome</keyword>
<organism evidence="3 4">
    <name type="scientific">Sphingomonas hominis</name>
    <dbReference type="NCBI Taxonomy" id="2741495"/>
    <lineage>
        <taxon>Bacteria</taxon>
        <taxon>Pseudomonadati</taxon>
        <taxon>Pseudomonadota</taxon>
        <taxon>Alphaproteobacteria</taxon>
        <taxon>Sphingomonadales</taxon>
        <taxon>Sphingomonadaceae</taxon>
        <taxon>Sphingomonas</taxon>
    </lineage>
</organism>
<gene>
    <name evidence="3" type="ORF">HRV97_08535</name>
</gene>
<proteinExistence type="predicted"/>
<dbReference type="Proteomes" id="UP000621447">
    <property type="component" value="Unassembled WGS sequence"/>
</dbReference>
<comment type="caution">
    <text evidence="3">The sequence shown here is derived from an EMBL/GenBank/DDBJ whole genome shotgun (WGS) entry which is preliminary data.</text>
</comment>
<reference evidence="3 4" key="1">
    <citation type="submission" date="2020-06" db="EMBL/GenBank/DDBJ databases">
        <title>Sphingomonas hominis sp. nov., a member of the Sphingomonas, isolated from the hair of a 22-year-old girl.</title>
        <authorList>
            <person name="Zhang D.-F."/>
            <person name="Cui X.-W."/>
        </authorList>
    </citation>
    <scope>NUCLEOTIDE SEQUENCE [LARGE SCALE GENOMIC DNA]</scope>
    <source>
        <strain evidence="3 4">HHU CXW</strain>
    </source>
</reference>
<feature type="chain" id="PRO_5046207484" description="Argininosuccinate lyase" evidence="2">
    <location>
        <begin position="20"/>
        <end position="83"/>
    </location>
</feature>
<feature type="signal peptide" evidence="2">
    <location>
        <begin position="1"/>
        <end position="19"/>
    </location>
</feature>
<evidence type="ECO:0000313" key="3">
    <source>
        <dbReference type="EMBL" id="NTS65205.1"/>
    </source>
</evidence>